<protein>
    <submittedName>
        <fullName evidence="1">Uncharacterized protein</fullName>
    </submittedName>
</protein>
<reference evidence="1 2" key="1">
    <citation type="journal article" date="2020" name="Antonie Van Leeuwenhoek">
        <title>Rhodopirellula heiligendammensis sp. nov., Rhodopirellula pilleata sp. nov., and Rhodopirellula solitaria sp. nov. isolated from natural or artificial marine surfaces in Northern Germany and California, USA, and emended description of the genus Rhodopirellula.</title>
        <authorList>
            <person name="Kallscheuer N."/>
            <person name="Wiegand S."/>
            <person name="Jogler M."/>
            <person name="Boedeker C."/>
            <person name="Peeters S.H."/>
            <person name="Rast P."/>
            <person name="Heuer A."/>
            <person name="Jetten M.S.M."/>
            <person name="Rohde M."/>
            <person name="Jogler C."/>
        </authorList>
    </citation>
    <scope>NUCLEOTIDE SEQUENCE [LARGE SCALE GENOMIC DNA]</scope>
    <source>
        <strain evidence="1 2">Poly21</strain>
    </source>
</reference>
<comment type="caution">
    <text evidence="1">The sequence shown here is derived from an EMBL/GenBank/DDBJ whole genome shotgun (WGS) entry which is preliminary data.</text>
</comment>
<dbReference type="AlphaFoldDB" id="A0A5C6C349"/>
<evidence type="ECO:0000313" key="2">
    <source>
        <dbReference type="Proteomes" id="UP000319908"/>
    </source>
</evidence>
<gene>
    <name evidence="1" type="ORF">Poly21_00880</name>
</gene>
<proteinExistence type="predicted"/>
<organism evidence="1 2">
    <name type="scientific">Allorhodopirellula heiligendammensis</name>
    <dbReference type="NCBI Taxonomy" id="2714739"/>
    <lineage>
        <taxon>Bacteria</taxon>
        <taxon>Pseudomonadati</taxon>
        <taxon>Planctomycetota</taxon>
        <taxon>Planctomycetia</taxon>
        <taxon>Pirellulales</taxon>
        <taxon>Pirellulaceae</taxon>
        <taxon>Allorhodopirellula</taxon>
    </lineage>
</organism>
<name>A0A5C6C349_9BACT</name>
<sequence length="173" mass="19713">MKQEMSARGERSVMCGANRKSEHTRITNPGRTARWHIHTRSKDHADDQPDEKLLANTELTNHIQVTLRIVSSNVIEQPTSATDQTEQAASRSKVFAVRSHVLGQTIDPLSQNRNLHLRGSGVICSRSVFADYFLLTFFRDRHTVNCFLDESNTEVTCHPRQTQVKVKLFSREV</sequence>
<dbReference type="EMBL" id="SJPU01000001">
    <property type="protein sequence ID" value="TWU17936.1"/>
    <property type="molecule type" value="Genomic_DNA"/>
</dbReference>
<dbReference type="Proteomes" id="UP000319908">
    <property type="component" value="Unassembled WGS sequence"/>
</dbReference>
<accession>A0A5C6C349</accession>
<evidence type="ECO:0000313" key="1">
    <source>
        <dbReference type="EMBL" id="TWU17936.1"/>
    </source>
</evidence>
<keyword evidence="2" id="KW-1185">Reference proteome</keyword>